<evidence type="ECO:0000256" key="4">
    <source>
        <dbReference type="ARBA" id="ARBA00022946"/>
    </source>
</evidence>
<dbReference type="InterPro" id="IPR036249">
    <property type="entry name" value="Thioredoxin-like_sf"/>
</dbReference>
<dbReference type="KEGG" id="scm:SCHCO_01103590"/>
<dbReference type="Proteomes" id="UP000007431">
    <property type="component" value="Unassembled WGS sequence"/>
</dbReference>
<accession>D8QF78</accession>
<protein>
    <recommendedName>
        <fullName evidence="10">Thioredoxin-like fold domain-containing protein</fullName>
    </recommendedName>
</protein>
<evidence type="ECO:0000313" key="8">
    <source>
        <dbReference type="EMBL" id="EFI93079.1"/>
    </source>
</evidence>
<evidence type="ECO:0000256" key="2">
    <source>
        <dbReference type="ARBA" id="ARBA00004173"/>
    </source>
</evidence>
<dbReference type="InterPro" id="IPR006660">
    <property type="entry name" value="Arsenate_reductase-like"/>
</dbReference>
<evidence type="ECO:0008006" key="10">
    <source>
        <dbReference type="Google" id="ProtNLM"/>
    </source>
</evidence>
<name>D8QF78_SCHCM</name>
<dbReference type="HOGENOM" id="CLU_136347_0_0_1"/>
<keyword evidence="4" id="KW-0809">Transit peptide</keyword>
<keyword evidence="9" id="KW-1185">Reference proteome</keyword>
<proteinExistence type="inferred from homology"/>
<organism evidence="9">
    <name type="scientific">Schizophyllum commune (strain H4-8 / FGSC 9210)</name>
    <name type="common">Split gill fungus</name>
    <dbReference type="NCBI Taxonomy" id="578458"/>
    <lineage>
        <taxon>Eukaryota</taxon>
        <taxon>Fungi</taxon>
        <taxon>Dikarya</taxon>
        <taxon>Basidiomycota</taxon>
        <taxon>Agaricomycotina</taxon>
        <taxon>Agaricomycetes</taxon>
        <taxon>Agaricomycetidae</taxon>
        <taxon>Agaricales</taxon>
        <taxon>Schizophyllaceae</taxon>
        <taxon>Schizophyllum</taxon>
    </lineage>
</organism>
<dbReference type="PANTHER" id="PTHR28071">
    <property type="entry name" value="REDOX PROTEIN FMP46, MITOCHONDRIAL-RELATED"/>
    <property type="match status" value="1"/>
</dbReference>
<comment type="subcellular location">
    <subcellularLocation>
        <location evidence="2">Mitochondrion</location>
    </subcellularLocation>
</comment>
<feature type="region of interest" description="Disordered" evidence="7">
    <location>
        <begin position="1"/>
        <end position="24"/>
    </location>
</feature>
<dbReference type="eggNOG" id="ENOG502S4MH">
    <property type="taxonomic scope" value="Eukaryota"/>
</dbReference>
<dbReference type="PANTHER" id="PTHR28071:SF1">
    <property type="entry name" value="REDOX PROTEIN FMP46, MITOCHONDRIAL-RELATED"/>
    <property type="match status" value="1"/>
</dbReference>
<dbReference type="AlphaFoldDB" id="D8QF78"/>
<dbReference type="GeneID" id="9592040"/>
<gene>
    <name evidence="8" type="ORF">SCHCODRAFT_17268</name>
</gene>
<dbReference type="EMBL" id="GL377311">
    <property type="protein sequence ID" value="EFI93079.1"/>
    <property type="molecule type" value="Genomic_DNA"/>
</dbReference>
<sequence length="160" mass="17307">MTCSSTSQPELTIFHNPSSPPSKTALKLLQDAVSRPYPPTSPKHEPLHFDLQVVEGPPTQDQLRSILSYVAPEGRTAAGSVFLSAHPAAEPEKPADVEAIPKLASQHPSALKWPIVVDWAGGRASVGNVDGVKAMLEELRKVRDGEVPPPEEYKPKGWFS</sequence>
<evidence type="ECO:0000256" key="6">
    <source>
        <dbReference type="ARBA" id="ARBA00023128"/>
    </source>
</evidence>
<keyword evidence="6" id="KW-0496">Mitochondrion</keyword>
<dbReference type="VEuPathDB" id="FungiDB:SCHCODRAFT_01103590"/>
<dbReference type="RefSeq" id="XP_003027982.1">
    <property type="nucleotide sequence ID" value="XM_003027936.1"/>
</dbReference>
<evidence type="ECO:0000256" key="7">
    <source>
        <dbReference type="SAM" id="MobiDB-lite"/>
    </source>
</evidence>
<evidence type="ECO:0000256" key="1">
    <source>
        <dbReference type="ARBA" id="ARBA00002963"/>
    </source>
</evidence>
<reference evidence="8 9" key="1">
    <citation type="journal article" date="2010" name="Nat. Biotechnol.">
        <title>Genome sequence of the model mushroom Schizophyllum commune.</title>
        <authorList>
            <person name="Ohm R.A."/>
            <person name="de Jong J.F."/>
            <person name="Lugones L.G."/>
            <person name="Aerts A."/>
            <person name="Kothe E."/>
            <person name="Stajich J.E."/>
            <person name="de Vries R.P."/>
            <person name="Record E."/>
            <person name="Levasseur A."/>
            <person name="Baker S.E."/>
            <person name="Bartholomew K.A."/>
            <person name="Coutinho P.M."/>
            <person name="Erdmann S."/>
            <person name="Fowler T.J."/>
            <person name="Gathman A.C."/>
            <person name="Lombard V."/>
            <person name="Henrissat B."/>
            <person name="Knabe N."/>
            <person name="Kuees U."/>
            <person name="Lilly W.W."/>
            <person name="Lindquist E."/>
            <person name="Lucas S."/>
            <person name="Magnuson J.K."/>
            <person name="Piumi F."/>
            <person name="Raudaskoski M."/>
            <person name="Salamov A."/>
            <person name="Schmutz J."/>
            <person name="Schwarze F.W.M.R."/>
            <person name="vanKuyk P.A."/>
            <person name="Horton J.S."/>
            <person name="Grigoriev I.V."/>
            <person name="Woesten H.A.B."/>
        </authorList>
    </citation>
    <scope>NUCLEOTIDE SEQUENCE [LARGE SCALE GENOMIC DNA]</scope>
    <source>
        <strain evidence="9">H4-8 / FGSC 9210</strain>
    </source>
</reference>
<dbReference type="GO" id="GO:0016491">
    <property type="term" value="F:oxidoreductase activity"/>
    <property type="evidence" value="ECO:0007669"/>
    <property type="project" value="UniProtKB-KW"/>
</dbReference>
<dbReference type="SUPFAM" id="SSF52833">
    <property type="entry name" value="Thioredoxin-like"/>
    <property type="match status" value="1"/>
</dbReference>
<dbReference type="PROSITE" id="PS51353">
    <property type="entry name" value="ARSC"/>
    <property type="match status" value="1"/>
</dbReference>
<dbReference type="InParanoid" id="D8QF78"/>
<evidence type="ECO:0000256" key="3">
    <source>
        <dbReference type="ARBA" id="ARBA00009734"/>
    </source>
</evidence>
<dbReference type="Pfam" id="PF07955">
    <property type="entry name" value="DUF1687"/>
    <property type="match status" value="1"/>
</dbReference>
<dbReference type="OrthoDB" id="59229at2759"/>
<dbReference type="Gene3D" id="3.40.30.10">
    <property type="entry name" value="Glutaredoxin"/>
    <property type="match status" value="1"/>
</dbReference>
<comment type="similarity">
    <text evidence="3">Belongs to the FMP46 family.</text>
</comment>
<evidence type="ECO:0000256" key="5">
    <source>
        <dbReference type="ARBA" id="ARBA00023002"/>
    </source>
</evidence>
<keyword evidence="5" id="KW-0560">Oxidoreductase</keyword>
<evidence type="ECO:0000313" key="9">
    <source>
        <dbReference type="Proteomes" id="UP000007431"/>
    </source>
</evidence>
<dbReference type="OMA" id="PNALKWP"/>
<feature type="compositionally biased region" description="Polar residues" evidence="7">
    <location>
        <begin position="1"/>
        <end position="10"/>
    </location>
</feature>
<dbReference type="InterPro" id="IPR012882">
    <property type="entry name" value="Fmp46"/>
</dbReference>
<comment type="function">
    <text evidence="1">Putative mitochondrial redox protein which could be involved in the reduction of small toxic molecules.</text>
</comment>
<dbReference type="GO" id="GO:0005739">
    <property type="term" value="C:mitochondrion"/>
    <property type="evidence" value="ECO:0007669"/>
    <property type="project" value="UniProtKB-SubCell"/>
</dbReference>